<keyword evidence="7" id="KW-0677">Repeat</keyword>
<evidence type="ECO:0000259" key="24">
    <source>
        <dbReference type="PROSITE" id="PS50004"/>
    </source>
</evidence>
<dbReference type="GO" id="GO:0032154">
    <property type="term" value="C:cleavage furrow"/>
    <property type="evidence" value="ECO:0007669"/>
    <property type="project" value="UniProtKB-SubCell"/>
</dbReference>
<dbReference type="InterPro" id="IPR018247">
    <property type="entry name" value="EF_Hand_1_Ca_BS"/>
</dbReference>
<dbReference type="InterPro" id="IPR000909">
    <property type="entry name" value="PLipase_C_PInositol-sp_X_dom"/>
</dbReference>
<dbReference type="FunFam" id="3.20.20.190:FF:000084">
    <property type="match status" value="1"/>
</dbReference>
<dbReference type="SUPFAM" id="SSF47473">
    <property type="entry name" value="EF-hand"/>
    <property type="match status" value="1"/>
</dbReference>
<keyword evidence="5" id="KW-0597">Phosphoprotein</keyword>
<protein>
    <recommendedName>
        <fullName evidence="3 20">Phosphoinositide phospholipase C</fullName>
        <ecNumber evidence="3 20">3.1.4.11</ecNumber>
    </recommendedName>
</protein>
<evidence type="ECO:0000256" key="13">
    <source>
        <dbReference type="ARBA" id="ARBA00023674"/>
    </source>
</evidence>
<feature type="binding site" evidence="18">
    <location>
        <position position="886"/>
    </location>
    <ligand>
        <name>Ca(2+)</name>
        <dbReference type="ChEBI" id="CHEBI:29108"/>
        <label>4</label>
    </ligand>
</feature>
<feature type="active site" evidence="15">
    <location>
        <position position="543"/>
    </location>
</feature>
<dbReference type="FunFam" id="2.30.29.30:FF:000088">
    <property type="entry name" value="Phosphoinositide phospholipase C"/>
    <property type="match status" value="1"/>
</dbReference>
<dbReference type="Gene3D" id="3.20.20.190">
    <property type="entry name" value="Phosphatidylinositol (PI) phosphodiesterase"/>
    <property type="match status" value="2"/>
</dbReference>
<evidence type="ECO:0000256" key="2">
    <source>
        <dbReference type="ARBA" id="ARBA00004626"/>
    </source>
</evidence>
<feature type="domain" description="C2" evidence="24">
    <location>
        <begin position="844"/>
        <end position="979"/>
    </location>
</feature>
<dbReference type="CDD" id="cd08593">
    <property type="entry name" value="PI-PLCc_delta"/>
    <property type="match status" value="1"/>
</dbReference>
<dbReference type="SMART" id="SM00149">
    <property type="entry name" value="PLCYc"/>
    <property type="match status" value="1"/>
</dbReference>
<evidence type="ECO:0000256" key="20">
    <source>
        <dbReference type="RuleBase" id="RU361133"/>
    </source>
</evidence>
<evidence type="ECO:0000256" key="15">
    <source>
        <dbReference type="PIRSR" id="PIRSR000956-1"/>
    </source>
</evidence>
<feature type="binding site" evidence="18">
    <location>
        <position position="948"/>
    </location>
    <ligand>
        <name>Ca(2+)</name>
        <dbReference type="ChEBI" id="CHEBI:29108"/>
        <label>5</label>
    </ligand>
</feature>
<dbReference type="InterPro" id="IPR028391">
    <property type="entry name" value="PLC-delta1_cat"/>
</dbReference>
<feature type="binding site" evidence="17">
    <location>
        <position position="784"/>
    </location>
    <ligand>
        <name>substrate</name>
    </ligand>
</feature>
<dbReference type="InterPro" id="IPR011992">
    <property type="entry name" value="EF-hand-dom_pair"/>
</dbReference>
<evidence type="ECO:0000313" key="27">
    <source>
        <dbReference type="EMBL" id="OCA19831.1"/>
    </source>
</evidence>
<reference evidence="27" key="3">
    <citation type="submission" date="2016-05" db="EMBL/GenBank/DDBJ databases">
        <title>WGS assembly of Xenopus tropicalis.</title>
        <authorList>
            <person name="Sessions A."/>
            <person name="Jenkins J."/>
            <person name="Mitros T."/>
            <person name="Lyons J.T."/>
            <person name="Dichmann D.S."/>
            <person name="Robert J."/>
            <person name="Harland R.M."/>
            <person name="Rokhsar D.S."/>
        </authorList>
    </citation>
    <scope>NUCLEOTIDE SEQUENCE</scope>
    <source>
        <strain evidence="27">Nigerian</strain>
    </source>
</reference>
<dbReference type="FunFam" id="3.20.20.190:FF:000022">
    <property type="entry name" value="Phosphoinositide phospholipase C"/>
    <property type="match status" value="1"/>
</dbReference>
<feature type="chain" id="PRO_5008619705" description="Phosphoinositide phospholipase C" evidence="22">
    <location>
        <begin position="21"/>
        <end position="1002"/>
    </location>
</feature>
<dbReference type="EMBL" id="KV460365">
    <property type="protein sequence ID" value="OCA19831.1"/>
    <property type="molecule type" value="Genomic_DNA"/>
</dbReference>
<dbReference type="FunFam" id="1.10.238.10:FF:000005">
    <property type="entry name" value="Phosphoinositide phospholipase C"/>
    <property type="match status" value="1"/>
</dbReference>
<dbReference type="Gene3D" id="2.60.40.150">
    <property type="entry name" value="C2 domain"/>
    <property type="match status" value="1"/>
</dbReference>
<keyword evidence="12" id="KW-0807">Transducer</keyword>
<dbReference type="Pfam" id="PF00387">
    <property type="entry name" value="PI-PLC-Y"/>
    <property type="match status" value="1"/>
</dbReference>
<keyword evidence="11 20" id="KW-0443">Lipid metabolism</keyword>
<feature type="binding site" evidence="17">
    <location>
        <position position="672"/>
    </location>
    <ligand>
        <name>substrate</name>
    </ligand>
</feature>
<dbReference type="PANTHER" id="PTHR10336:SF210">
    <property type="entry name" value="1-PHOSPHATIDYLINOSITOL 4,5-BISPHOSPHATE PHOSPHODIESTERASE DELTA-1"/>
    <property type="match status" value="1"/>
</dbReference>
<evidence type="ECO:0000256" key="6">
    <source>
        <dbReference type="ARBA" id="ARBA00022723"/>
    </source>
</evidence>
<dbReference type="PROSITE" id="PS50003">
    <property type="entry name" value="PH_DOMAIN"/>
    <property type="match status" value="1"/>
</dbReference>
<feature type="binding site" evidence="16">
    <location>
        <position position="622"/>
    </location>
    <ligand>
        <name>Ca(2+)</name>
        <dbReference type="ChEBI" id="CHEBI:29108"/>
    </ligand>
</feature>
<dbReference type="GO" id="GO:0035556">
    <property type="term" value="P:intracellular signal transduction"/>
    <property type="evidence" value="ECO:0007669"/>
    <property type="project" value="InterPro"/>
</dbReference>
<feature type="binding site" evidence="16">
    <location>
        <position position="544"/>
    </location>
    <ligand>
        <name>Ca(2+)</name>
        <dbReference type="ChEBI" id="CHEBI:29108"/>
    </ligand>
</feature>
<comment type="subcellular location">
    <subcellularLocation>
        <location evidence="2">Cleavage furrow</location>
    </subcellularLocation>
    <subcellularLocation>
        <location evidence="1">Cytoplasm</location>
    </subcellularLocation>
</comment>
<evidence type="ECO:0000259" key="23">
    <source>
        <dbReference type="PROSITE" id="PS50003"/>
    </source>
</evidence>
<feature type="domain" description="EF-hand" evidence="26">
    <location>
        <begin position="145"/>
        <end position="180"/>
    </location>
</feature>
<sequence length="1002" mass="111562">MVPWNLYIFLFLFLPTGLQDDEDLRVLLKGSNLFKLKSESWKKARFYKLQEDCKTVWYDSKKFFKSQESQAFSVDDIEDVRTGHQTEEMQRFAAGTPPDLCFSIIFKGQRKNLNLIATDEKEAAHWVSGFNKILATSKAMNQTQKVQHWIHSCLRKADKDKDNRMTLKELKGFLQEVNIETDESYAKQIFQHCDKSQSGTLEGEEIEEFYKILTEREEIDVIFATYADGGNFMSSDNLIRFLQQEQRESAGAEYAKSLIDKYEPSEQAKKQEAMTKDGFLIYLLSDDGNLFNAAHRKVYQDMKQPLSHYFISSSHNTYLMEDQLAGPSSTEAYIRAVPSPPYTIGSALSPYTIGGALSPYTIGGAISCHTIGGALSPYTIGGALSPYTIGSALSPYTIGGALSPYTIGGALSPYTIGGALSPYTIGSALSPYTIGGAISCHTIGGAISCHTIGSALSPYTIGGAISCHTIGSALSPYTIGGALSPYTIASAISLTAKKQEAMTKDGFLIYLLSDDGNLFNAAHRKVYQDMKQPLSHYFISSSHNTYLMEDQLAGPSSTEAYIRALSKGCRCVELDCWDGPNSEPIIYHGYTLTSKILFKDVIAAIKKYAFKTSPYPVILSLENHCTLEQQIKMANHMKSILGDMLLLAPLEGKLKEFPSPEELKGKILVKGKKLNKLEESVRRQSGNGGAEAEDVSDEDEAAEMADEAVRSKVQEAKRKAKLKLAKELSDTVVYCKSVHFGGFDYALEHQSFYEMSSLAEDKALKLANDSGNKFIKHNTRQLTRIYPDGFRTDSSNYGPVELWNVGCQIVALNFQTPCPEMDLYQGRFQDNGACGYVLKPQFLRQSDSRFNPRSIQDGEWWTPKKLHIMVISGQQLPKVNKKPSSIVDPVIRMEIHGVERDKGHKHTQVMKNNGENRGTAWFNPTWNENFEFEIDVPALAVLRVVVEDHDAATRNDFIGQFTVPLTSLKLGYRHIHLLSKSGDQYPSATLFVHAMLVEPSKS</sequence>
<dbReference type="InterPro" id="IPR001849">
    <property type="entry name" value="PH_domain"/>
</dbReference>
<dbReference type="InterPro" id="IPR001711">
    <property type="entry name" value="PLipase_C_Pinositol-sp_Y"/>
</dbReference>
<dbReference type="SUPFAM" id="SSF51695">
    <property type="entry name" value="PLC-like phosphodiesterases"/>
    <property type="match status" value="2"/>
</dbReference>
<organism evidence="27">
    <name type="scientific">Xenopus tropicalis</name>
    <name type="common">Western clawed frog</name>
    <name type="synonym">Silurana tropicalis</name>
    <dbReference type="NCBI Taxonomy" id="8364"/>
    <lineage>
        <taxon>Eukaryota</taxon>
        <taxon>Metazoa</taxon>
        <taxon>Chordata</taxon>
        <taxon>Craniata</taxon>
        <taxon>Vertebrata</taxon>
        <taxon>Euteleostomi</taxon>
        <taxon>Amphibia</taxon>
        <taxon>Batrachia</taxon>
        <taxon>Anura</taxon>
        <taxon>Pipoidea</taxon>
        <taxon>Pipidae</taxon>
        <taxon>Xenopodinae</taxon>
        <taxon>Xenopus</taxon>
        <taxon>Silurana</taxon>
    </lineage>
</organism>
<evidence type="ECO:0000256" key="22">
    <source>
        <dbReference type="SAM" id="SignalP"/>
    </source>
</evidence>
<dbReference type="CDD" id="cd13363">
    <property type="entry name" value="PH_PLC_delta"/>
    <property type="match status" value="1"/>
</dbReference>
<dbReference type="Pfam" id="PF00168">
    <property type="entry name" value="C2"/>
    <property type="match status" value="1"/>
</dbReference>
<evidence type="ECO:0000259" key="26">
    <source>
        <dbReference type="PROSITE" id="PS50222"/>
    </source>
</evidence>
<evidence type="ECO:0000256" key="7">
    <source>
        <dbReference type="ARBA" id="ARBA00022737"/>
    </source>
</evidence>
<dbReference type="GO" id="GO:0004435">
    <property type="term" value="F:phosphatidylinositol-4,5-bisphosphate phospholipase C activity"/>
    <property type="evidence" value="ECO:0007669"/>
    <property type="project" value="UniProtKB-EC"/>
</dbReference>
<evidence type="ECO:0000256" key="19">
    <source>
        <dbReference type="PIRSR" id="PIRSR628391-4"/>
    </source>
</evidence>
<dbReference type="FunFam" id="2.60.40.150:FF:000098">
    <property type="entry name" value="Phosphoinositide phospholipase C"/>
    <property type="match status" value="1"/>
</dbReference>
<evidence type="ECO:0000256" key="3">
    <source>
        <dbReference type="ARBA" id="ARBA00012368"/>
    </source>
</evidence>
<feature type="binding site" evidence="17">
    <location>
        <begin position="35"/>
        <end position="62"/>
    </location>
    <ligand>
        <name>substrate</name>
    </ligand>
</feature>
<gene>
    <name evidence="27" type="ORF">XENTR_v90027448mg</name>
</gene>
<evidence type="ECO:0000256" key="4">
    <source>
        <dbReference type="ARBA" id="ARBA00022490"/>
    </source>
</evidence>
<keyword evidence="22" id="KW-0732">Signal</keyword>
<dbReference type="PANTHER" id="PTHR10336">
    <property type="entry name" value="PHOSPHOINOSITIDE-SPECIFIC PHOSPHOLIPASE C FAMILY PROTEIN"/>
    <property type="match status" value="1"/>
</dbReference>
<dbReference type="CDD" id="cd16217">
    <property type="entry name" value="EFh_PI-PLCdelta1"/>
    <property type="match status" value="1"/>
</dbReference>
<dbReference type="InterPro" id="IPR011993">
    <property type="entry name" value="PH-like_dom_sf"/>
</dbReference>
<dbReference type="PRINTS" id="PR00390">
    <property type="entry name" value="PHPHLIPASEC"/>
</dbReference>
<keyword evidence="4" id="KW-0963">Cytoplasm</keyword>
<feature type="binding site" evidence="18">
    <location>
        <position position="912"/>
    </location>
    <ligand>
        <name>Ca(2+)</name>
        <dbReference type="ChEBI" id="CHEBI:29108"/>
        <label>4</label>
    </ligand>
</feature>
<comment type="cofactor">
    <cofactor evidence="18">
        <name>Ca(2+)</name>
        <dbReference type="ChEBI" id="CHEBI:29108"/>
    </cofactor>
    <text evidence="18">Binds 3 Ca(2+) ions per subunit. Two of the Ca(2+) ions are bound to the C2 domain.</text>
</comment>
<dbReference type="InterPro" id="IPR035892">
    <property type="entry name" value="C2_domain_sf"/>
</dbReference>
<feature type="compositionally biased region" description="Acidic residues" evidence="21">
    <location>
        <begin position="691"/>
        <end position="706"/>
    </location>
</feature>
<dbReference type="SUPFAM" id="SSF49562">
    <property type="entry name" value="C2 domain (Calcium/lipid-binding domain, CaLB)"/>
    <property type="match status" value="1"/>
</dbReference>
<keyword evidence="6 16" id="KW-0479">Metal-binding</keyword>
<feature type="binding site" evidence="17">
    <location>
        <position position="757"/>
    </location>
    <ligand>
        <name>substrate</name>
    </ligand>
</feature>
<dbReference type="InterPro" id="IPR000008">
    <property type="entry name" value="C2_dom"/>
</dbReference>
<dbReference type="PROSITE" id="PS50008">
    <property type="entry name" value="PIPLC_Y_DOMAIN"/>
    <property type="match status" value="1"/>
</dbReference>
<dbReference type="SMART" id="SM00148">
    <property type="entry name" value="PLCXc"/>
    <property type="match status" value="1"/>
</dbReference>
<feature type="binding site" evidence="18">
    <location>
        <position position="544"/>
    </location>
    <ligand>
        <name>Ca(2+)</name>
        <dbReference type="ChEBI" id="CHEBI:29108"/>
        <label>3</label>
        <note>catalytic</note>
    </ligand>
</feature>
<feature type="glycosylation site" description="O-linked (GlcNAc) serine" evidence="19">
    <location>
        <position position="196"/>
    </location>
</feature>
<dbReference type="SMART" id="SM00233">
    <property type="entry name" value="PH"/>
    <property type="match status" value="1"/>
</dbReference>
<dbReference type="SMART" id="SM00239">
    <property type="entry name" value="C2"/>
    <property type="match status" value="1"/>
</dbReference>
<feature type="binding site" evidence="18">
    <location>
        <position position="573"/>
    </location>
    <ligand>
        <name>Ca(2+)</name>
        <dbReference type="ChEBI" id="CHEBI:29108"/>
        <label>3</label>
        <note>catalytic</note>
    </ligand>
</feature>
<feature type="active site" evidence="15">
    <location>
        <position position="588"/>
    </location>
</feature>
<feature type="domain" description="PI-PLC Y-box" evidence="25">
    <location>
        <begin position="728"/>
        <end position="844"/>
    </location>
</feature>
<evidence type="ECO:0000256" key="5">
    <source>
        <dbReference type="ARBA" id="ARBA00022553"/>
    </source>
</evidence>
<dbReference type="InterPro" id="IPR017946">
    <property type="entry name" value="PLC-like_Pdiesterase_TIM-brl"/>
</dbReference>
<feature type="domain" description="EF-hand" evidence="26">
    <location>
        <begin position="181"/>
        <end position="216"/>
    </location>
</feature>
<dbReference type="PROSITE" id="PS50007">
    <property type="entry name" value="PIPLC_X_DOMAIN"/>
    <property type="match status" value="2"/>
</dbReference>
<dbReference type="Gene3D" id="2.30.29.30">
    <property type="entry name" value="Pleckstrin-homology domain (PH domain)/Phosphotyrosine-binding domain (PTB)"/>
    <property type="match status" value="1"/>
</dbReference>
<feature type="binding site" evidence="17">
    <location>
        <position position="670"/>
    </location>
    <ligand>
        <name>substrate</name>
    </ligand>
</feature>
<dbReference type="EC" id="3.1.4.11" evidence="3 20"/>
<evidence type="ECO:0000256" key="14">
    <source>
        <dbReference type="ARBA" id="ARBA00023726"/>
    </source>
</evidence>
<dbReference type="SUPFAM" id="SSF50729">
    <property type="entry name" value="PH domain-like"/>
    <property type="match status" value="1"/>
</dbReference>
<feature type="signal peptide" evidence="22">
    <location>
        <begin position="1"/>
        <end position="20"/>
    </location>
</feature>
<dbReference type="AlphaFoldDB" id="A0A1B8Y9Z8"/>
<evidence type="ECO:0000256" key="8">
    <source>
        <dbReference type="ARBA" id="ARBA00022801"/>
    </source>
</evidence>
<comment type="cofactor">
    <cofactor evidence="16">
        <name>Ca(2+)</name>
        <dbReference type="ChEBI" id="CHEBI:29108"/>
    </cofactor>
    <text evidence="16">Binds 1 Ca(2+) ion per subunit.</text>
</comment>
<reference evidence="27" key="1">
    <citation type="submission" date="2009-11" db="EMBL/GenBank/DDBJ databases">
        <authorList>
            <consortium name="US DOE Joint Genome Institute (JGI-PGF)"/>
            <person name="Ottilar R."/>
            <person name="Schmutz J."/>
            <person name="Salamov A."/>
            <person name="Cheng J.F."/>
            <person name="Lucas S."/>
            <person name="Pitluck S."/>
            <person name="Gundlach H."/>
            <person name="Guo Y."/>
            <person name="Haberer G."/>
            <person name="Nasrallah J."/>
            <person name="Mayer K.F.X."/>
            <person name="van de Peer Y."/>
            <person name="Weigel D."/>
            <person name="Grigoriev I.V."/>
        </authorList>
    </citation>
    <scope>NUCLEOTIDE SEQUENCE</scope>
    <source>
        <strain evidence="27">Nigerian</strain>
    </source>
</reference>
<dbReference type="PROSITE" id="PS50004">
    <property type="entry name" value="C2"/>
    <property type="match status" value="1"/>
</dbReference>
<accession>A0A1B8Y9Z8</accession>
<comment type="catalytic activity">
    <reaction evidence="13">
        <text>a 1,2-diacyl-sn-glycero-3-phospho-(1D-myo-inositol-4,5-bisphosphate) + H2O = 1D-myo-inositol 1,4,5-trisphosphate + a 1,2-diacyl-sn-glycerol + H(+)</text>
        <dbReference type="Rhea" id="RHEA:33179"/>
        <dbReference type="ChEBI" id="CHEBI:15377"/>
        <dbReference type="ChEBI" id="CHEBI:15378"/>
        <dbReference type="ChEBI" id="CHEBI:17815"/>
        <dbReference type="ChEBI" id="CHEBI:58456"/>
        <dbReference type="ChEBI" id="CHEBI:203600"/>
        <dbReference type="EC" id="3.1.4.11"/>
    </reaction>
    <physiologicalReaction direction="left-to-right" evidence="13">
        <dbReference type="Rhea" id="RHEA:33180"/>
    </physiologicalReaction>
</comment>
<feature type="binding site" evidence="18">
    <location>
        <position position="950"/>
    </location>
    <ligand>
        <name>Ca(2+)</name>
        <dbReference type="ChEBI" id="CHEBI:29108"/>
        <label>5</label>
    </ligand>
</feature>
<dbReference type="PROSITE" id="PS00018">
    <property type="entry name" value="EF_HAND_1"/>
    <property type="match status" value="2"/>
</dbReference>
<dbReference type="PIRSF" id="PIRSF000956">
    <property type="entry name" value="PLC-beta"/>
    <property type="match status" value="1"/>
</dbReference>
<keyword evidence="8 20" id="KW-0378">Hydrolase</keyword>
<dbReference type="GO" id="GO:0005737">
    <property type="term" value="C:cytoplasm"/>
    <property type="evidence" value="ECO:0007669"/>
    <property type="project" value="UniProtKB-SubCell"/>
</dbReference>
<feature type="binding site" evidence="16">
    <location>
        <position position="575"/>
    </location>
    <ligand>
        <name>Ca(2+)</name>
        <dbReference type="ChEBI" id="CHEBI:29108"/>
    </ligand>
</feature>
<evidence type="ECO:0000256" key="11">
    <source>
        <dbReference type="ARBA" id="ARBA00023098"/>
    </source>
</evidence>
<name>A0A1B8Y9Z8_XENTR</name>
<keyword evidence="19" id="KW-0325">Glycoprotein</keyword>
<reference evidence="27" key="2">
    <citation type="journal article" date="2010" name="Science">
        <title>The genome of the Western clawed frog Xenopus tropicalis.</title>
        <authorList>
            <person name="Hellsten U."/>
            <person name="Harland R.M."/>
            <person name="Gilchrist M.J."/>
            <person name="Hendrix D."/>
            <person name="Jurka J."/>
            <person name="Kapitonov V."/>
            <person name="Ovcharenko I."/>
            <person name="Putnam N.H."/>
            <person name="Shu S."/>
            <person name="Taher L."/>
            <person name="Blitz I.L."/>
            <person name="Blumberg B."/>
            <person name="Dichmann D.S."/>
            <person name="Dubchak I."/>
            <person name="Amaya E."/>
            <person name="Detter J.C."/>
            <person name="Fletcher R."/>
            <person name="Gerhard D.S."/>
            <person name="Goodstein D."/>
            <person name="Graves T."/>
            <person name="Grigoriev I.V."/>
            <person name="Grimwood J."/>
            <person name="Kawashima T."/>
            <person name="Lindquist E."/>
            <person name="Lucas S.M."/>
            <person name="Mead P.E."/>
            <person name="Mitros T."/>
            <person name="Ogino H."/>
            <person name="Ohta Y."/>
            <person name="Poliakov A.V."/>
            <person name="Pollet N."/>
            <person name="Robert J."/>
            <person name="Salamov A."/>
            <person name="Sater A.K."/>
            <person name="Schmutz J."/>
            <person name="Terry A."/>
            <person name="Vize P.D."/>
            <person name="Warren W.C."/>
            <person name="Wells D."/>
            <person name="Wills A."/>
            <person name="Wilson R.K."/>
            <person name="Zimmerman L.B."/>
            <person name="Zorn A.M."/>
            <person name="Grainger R."/>
            <person name="Grammer T."/>
            <person name="Khokha M.K."/>
            <person name="Richardson P.M."/>
            <person name="Rokhsar D.S."/>
        </authorList>
    </citation>
    <scope>NUCLEOTIDE SEQUENCE [LARGE SCALE GENOMIC DNA]</scope>
    <source>
        <strain evidence="27">Nigerian</strain>
    </source>
</reference>
<dbReference type="PROSITE" id="PS50222">
    <property type="entry name" value="EF_HAND_2"/>
    <property type="match status" value="2"/>
</dbReference>
<evidence type="ECO:0000256" key="18">
    <source>
        <dbReference type="PIRSR" id="PIRSR628391-3"/>
    </source>
</evidence>
<feature type="binding site" evidence="18">
    <location>
        <position position="622"/>
    </location>
    <ligand>
        <name>Ca(2+)</name>
        <dbReference type="ChEBI" id="CHEBI:29108"/>
        <label>3</label>
        <note>catalytic</note>
    </ligand>
</feature>
<evidence type="ECO:0000256" key="9">
    <source>
        <dbReference type="ARBA" id="ARBA00022837"/>
    </source>
</evidence>
<dbReference type="Pfam" id="PF16457">
    <property type="entry name" value="PH_12"/>
    <property type="match status" value="1"/>
</dbReference>
<dbReference type="Gene3D" id="1.10.238.10">
    <property type="entry name" value="EF-hand"/>
    <property type="match status" value="2"/>
</dbReference>
<evidence type="ECO:0000256" key="12">
    <source>
        <dbReference type="ARBA" id="ARBA00023224"/>
    </source>
</evidence>
<feature type="binding site" evidence="18">
    <location>
        <position position="575"/>
    </location>
    <ligand>
        <name>Ca(2+)</name>
        <dbReference type="ChEBI" id="CHEBI:29108"/>
        <label>3</label>
        <note>catalytic</note>
    </ligand>
</feature>
<comment type="catalytic activity">
    <reaction evidence="14">
        <text>a 1,2-diacyl-sn-glycero-3-phospho-(1D-myo-inositol) + H2O = 1D-myo-inositol 1-phosphate + a 1,2-diacyl-sn-glycerol + H(+)</text>
        <dbReference type="Rhea" id="RHEA:43484"/>
        <dbReference type="ChEBI" id="CHEBI:15377"/>
        <dbReference type="ChEBI" id="CHEBI:15378"/>
        <dbReference type="ChEBI" id="CHEBI:17815"/>
        <dbReference type="ChEBI" id="CHEBI:57880"/>
        <dbReference type="ChEBI" id="CHEBI:58433"/>
    </reaction>
    <physiologicalReaction direction="left-to-right" evidence="14">
        <dbReference type="Rhea" id="RHEA:43485"/>
    </physiologicalReaction>
</comment>
<feature type="region of interest" description="Disordered" evidence="21">
    <location>
        <begin position="679"/>
        <end position="706"/>
    </location>
</feature>
<evidence type="ECO:0000256" key="21">
    <source>
        <dbReference type="SAM" id="MobiDB-lite"/>
    </source>
</evidence>
<evidence type="ECO:0000259" key="25">
    <source>
        <dbReference type="PROSITE" id="PS50008"/>
    </source>
</evidence>
<feature type="domain" description="PH" evidence="23">
    <location>
        <begin position="25"/>
        <end position="135"/>
    </location>
</feature>
<evidence type="ECO:0000256" key="1">
    <source>
        <dbReference type="ARBA" id="ARBA00004496"/>
    </source>
</evidence>
<dbReference type="GO" id="GO:0120548">
    <property type="term" value="F:phosphatidylinositol phospholipase C activity"/>
    <property type="evidence" value="ECO:0007669"/>
    <property type="project" value="RHEA"/>
</dbReference>
<dbReference type="InterPro" id="IPR002048">
    <property type="entry name" value="EF_hand_dom"/>
</dbReference>
<dbReference type="InterPro" id="IPR046975">
    <property type="entry name" value="PLC-delta1_EF"/>
</dbReference>
<feature type="binding site" evidence="18">
    <location>
        <position position="888"/>
    </location>
    <ligand>
        <name>Ca(2+)</name>
        <dbReference type="ChEBI" id="CHEBI:29108"/>
        <label>4</label>
    </ligand>
</feature>
<dbReference type="Pfam" id="PF09279">
    <property type="entry name" value="EF-hand_like"/>
    <property type="match status" value="2"/>
</dbReference>
<dbReference type="GO" id="GO:0016042">
    <property type="term" value="P:lipid catabolic process"/>
    <property type="evidence" value="ECO:0007669"/>
    <property type="project" value="UniProtKB-KW"/>
</dbReference>
<dbReference type="GO" id="GO:0005509">
    <property type="term" value="F:calcium ion binding"/>
    <property type="evidence" value="ECO:0007669"/>
    <property type="project" value="InterPro"/>
</dbReference>
<dbReference type="InterPro" id="IPR016280">
    <property type="entry name" value="PLC-beta"/>
</dbReference>
<keyword evidence="9 16" id="KW-0106">Calcium</keyword>
<feature type="binding site" evidence="16">
    <location>
        <position position="573"/>
    </location>
    <ligand>
        <name>Ca(2+)</name>
        <dbReference type="ChEBI" id="CHEBI:29108"/>
    </ligand>
</feature>
<evidence type="ECO:0000256" key="16">
    <source>
        <dbReference type="PIRSR" id="PIRSR000956-2"/>
    </source>
</evidence>
<dbReference type="FunFam" id="1.10.238.10:FF:000071">
    <property type="entry name" value="Phosphoinositide phospholipase C"/>
    <property type="match status" value="1"/>
</dbReference>
<dbReference type="CDD" id="cd00275">
    <property type="entry name" value="C2_PLC_like"/>
    <property type="match status" value="1"/>
</dbReference>
<dbReference type="SMART" id="SM00054">
    <property type="entry name" value="EFh"/>
    <property type="match status" value="2"/>
</dbReference>
<keyword evidence="10 20" id="KW-0442">Lipid degradation</keyword>
<dbReference type="InterPro" id="IPR015359">
    <property type="entry name" value="PLC_EF-hand-like"/>
</dbReference>
<proteinExistence type="predicted"/>
<evidence type="ECO:0000256" key="10">
    <source>
        <dbReference type="ARBA" id="ARBA00022963"/>
    </source>
</evidence>
<dbReference type="Pfam" id="PF00388">
    <property type="entry name" value="PI-PLC-X"/>
    <property type="match status" value="2"/>
</dbReference>
<dbReference type="InterPro" id="IPR001192">
    <property type="entry name" value="PI-PLC_fam"/>
</dbReference>
<evidence type="ECO:0000256" key="17">
    <source>
        <dbReference type="PIRSR" id="PIRSR628391-2"/>
    </source>
</evidence>